<evidence type="ECO:0000313" key="1">
    <source>
        <dbReference type="EMBL" id="KAJ6803730.1"/>
    </source>
</evidence>
<sequence>MLPAKGEVDVDPSLLPIAERIDKRYDAFDRNIGREYHLGTSSPEIHVVHGKPEPAVHLDVRIDYVPPLFPSHHQLLVPSLLVENFSEVDEGPEVAVVELLDGLADGRDVVADVVGGYLSDLRRRECPADEVAEVVHGYDRPHLSPSVDGYSYSRPLVVVVAARYDNLLPYVS</sequence>
<reference evidence="1" key="2">
    <citation type="submission" date="2023-04" db="EMBL/GenBank/DDBJ databases">
        <authorList>
            <person name="Bruccoleri R.E."/>
            <person name="Oakeley E.J."/>
            <person name="Faust A.-M."/>
            <person name="Dessus-Babus S."/>
            <person name="Altorfer M."/>
            <person name="Burckhardt D."/>
            <person name="Oertli M."/>
            <person name="Naumann U."/>
            <person name="Petersen F."/>
            <person name="Wong J."/>
        </authorList>
    </citation>
    <scope>NUCLEOTIDE SEQUENCE</scope>
    <source>
        <strain evidence="1">GSM-AAB239-AS_SAM_17_03QT</strain>
        <tissue evidence="1">Leaf</tissue>
    </source>
</reference>
<proteinExistence type="predicted"/>
<accession>A0AAX6EI71</accession>
<protein>
    <submittedName>
        <fullName evidence="1">Tryptamine hydroxycinnamoyltransferase 2-like</fullName>
    </submittedName>
</protein>
<dbReference type="EMBL" id="JANAVB010036419">
    <property type="protein sequence ID" value="KAJ6803730.1"/>
    <property type="molecule type" value="Genomic_DNA"/>
</dbReference>
<reference evidence="1" key="1">
    <citation type="journal article" date="2023" name="GigaByte">
        <title>Genome assembly of the bearded iris, Iris pallida Lam.</title>
        <authorList>
            <person name="Bruccoleri R.E."/>
            <person name="Oakeley E.J."/>
            <person name="Faust A.M.E."/>
            <person name="Altorfer M."/>
            <person name="Dessus-Babus S."/>
            <person name="Burckhardt D."/>
            <person name="Oertli M."/>
            <person name="Naumann U."/>
            <person name="Petersen F."/>
            <person name="Wong J."/>
        </authorList>
    </citation>
    <scope>NUCLEOTIDE SEQUENCE</scope>
    <source>
        <strain evidence="1">GSM-AAB239-AS_SAM_17_03QT</strain>
    </source>
</reference>
<comment type="caution">
    <text evidence="1">The sequence shown here is derived from an EMBL/GenBank/DDBJ whole genome shotgun (WGS) entry which is preliminary data.</text>
</comment>
<dbReference type="AlphaFoldDB" id="A0AAX6EI71"/>
<evidence type="ECO:0000313" key="2">
    <source>
        <dbReference type="Proteomes" id="UP001140949"/>
    </source>
</evidence>
<dbReference type="Proteomes" id="UP001140949">
    <property type="component" value="Unassembled WGS sequence"/>
</dbReference>
<organism evidence="1 2">
    <name type="scientific">Iris pallida</name>
    <name type="common">Sweet iris</name>
    <dbReference type="NCBI Taxonomy" id="29817"/>
    <lineage>
        <taxon>Eukaryota</taxon>
        <taxon>Viridiplantae</taxon>
        <taxon>Streptophyta</taxon>
        <taxon>Embryophyta</taxon>
        <taxon>Tracheophyta</taxon>
        <taxon>Spermatophyta</taxon>
        <taxon>Magnoliopsida</taxon>
        <taxon>Liliopsida</taxon>
        <taxon>Asparagales</taxon>
        <taxon>Iridaceae</taxon>
        <taxon>Iridoideae</taxon>
        <taxon>Irideae</taxon>
        <taxon>Iris</taxon>
    </lineage>
</organism>
<gene>
    <name evidence="1" type="ORF">M6B38_189645</name>
</gene>
<name>A0AAX6EI71_IRIPA</name>
<keyword evidence="2" id="KW-1185">Reference proteome</keyword>